<dbReference type="Proteomes" id="UP000819052">
    <property type="component" value="Unassembled WGS sequence"/>
</dbReference>
<dbReference type="RefSeq" id="WP_167079750.1">
    <property type="nucleotide sequence ID" value="NZ_VVIW01000022.1"/>
</dbReference>
<comment type="caution">
    <text evidence="2">The sequence shown here is derived from an EMBL/GenBank/DDBJ whole genome shotgun (WGS) entry which is preliminary data.</text>
</comment>
<dbReference type="EMBL" id="VVIW01000022">
    <property type="protein sequence ID" value="NHZ43728.1"/>
    <property type="molecule type" value="Genomic_DNA"/>
</dbReference>
<organism evidence="2 3">
    <name type="scientific">Massilia aquatica</name>
    <dbReference type="NCBI Taxonomy" id="2609000"/>
    <lineage>
        <taxon>Bacteria</taxon>
        <taxon>Pseudomonadati</taxon>
        <taxon>Pseudomonadota</taxon>
        <taxon>Betaproteobacteria</taxon>
        <taxon>Burkholderiales</taxon>
        <taxon>Oxalobacteraceae</taxon>
        <taxon>Telluria group</taxon>
        <taxon>Massilia</taxon>
    </lineage>
</organism>
<reference evidence="2 3" key="1">
    <citation type="submission" date="2019-09" db="EMBL/GenBank/DDBJ databases">
        <title>Taxonomy of Antarctic Massilia spp.: description of Massilia rubra sp. nov., Massilia aquatica sp. nov., Massilia mucilaginosa sp. nov., Massilia frigida sp. nov. isolated from streams, lakes and regoliths.</title>
        <authorList>
            <person name="Holochova P."/>
            <person name="Sedlacek I."/>
            <person name="Kralova S."/>
            <person name="Maslanova I."/>
            <person name="Busse H.-J."/>
            <person name="Stankova E."/>
            <person name="Vrbovska V."/>
            <person name="Kovarovic V."/>
            <person name="Bartak M."/>
            <person name="Svec P."/>
            <person name="Pantucek R."/>
        </authorList>
    </citation>
    <scope>NUCLEOTIDE SEQUENCE [LARGE SCALE GENOMIC DNA]</scope>
    <source>
        <strain evidence="2 3">CCM 8693</strain>
    </source>
</reference>
<feature type="domain" description="Transposase DDE" evidence="1">
    <location>
        <begin position="7"/>
        <end position="50"/>
    </location>
</feature>
<proteinExistence type="predicted"/>
<dbReference type="Pfam" id="PF13751">
    <property type="entry name" value="DDE_Tnp_1_6"/>
    <property type="match status" value="1"/>
</dbReference>
<evidence type="ECO:0000313" key="2">
    <source>
        <dbReference type="EMBL" id="NHZ43728.1"/>
    </source>
</evidence>
<protein>
    <recommendedName>
        <fullName evidence="1">Transposase DDE domain-containing protein</fullName>
    </recommendedName>
</protein>
<evidence type="ECO:0000313" key="3">
    <source>
        <dbReference type="Proteomes" id="UP000819052"/>
    </source>
</evidence>
<dbReference type="InterPro" id="IPR025668">
    <property type="entry name" value="Tnp_DDE_dom"/>
</dbReference>
<accession>A0ABX0MFQ2</accession>
<keyword evidence="3" id="KW-1185">Reference proteome</keyword>
<sequence>MAVSIKKRKLVEEIFGWSKTIGGLRKARFVGLAKVRAQTRFTFVTYNLTRTATIFGWRLSAVVG</sequence>
<name>A0ABX0MFQ2_9BURK</name>
<gene>
    <name evidence="2" type="ORF">F1609_26700</name>
</gene>
<evidence type="ECO:0000259" key="1">
    <source>
        <dbReference type="Pfam" id="PF13751"/>
    </source>
</evidence>